<dbReference type="RefSeq" id="WP_130847947.1">
    <property type="nucleotide sequence ID" value="NZ_UYIE01000163.1"/>
</dbReference>
<dbReference type="OrthoDB" id="115213at2"/>
<accession>A0A660E3H0</accession>
<sequence length="116" mass="13456">MTPIETYIHAQPTEHQSALTTIYHTIKTELPQAEERIKYQMPTFYWHENIIHFALFKKHIGLYPTPSAITAFSDELADYQTSKGAIQLPLDQPVPVALIQKITRFRKQEVATKFKD</sequence>
<name>A0A660E3H0_9LACO</name>
<evidence type="ECO:0000259" key="1">
    <source>
        <dbReference type="Pfam" id="PF08818"/>
    </source>
</evidence>
<gene>
    <name evidence="2" type="ORF">MUDAN_MDHGFNIF_00914</name>
</gene>
<feature type="domain" description="YdhG-like" evidence="1">
    <location>
        <begin position="15"/>
        <end position="105"/>
    </location>
</feature>
<dbReference type="Proteomes" id="UP000289996">
    <property type="component" value="Unassembled WGS sequence"/>
</dbReference>
<dbReference type="AlphaFoldDB" id="A0A660E3H0"/>
<organism evidence="2 3">
    <name type="scientific">Lactiplantibacillus mudanjiangensis</name>
    <dbReference type="NCBI Taxonomy" id="1296538"/>
    <lineage>
        <taxon>Bacteria</taxon>
        <taxon>Bacillati</taxon>
        <taxon>Bacillota</taxon>
        <taxon>Bacilli</taxon>
        <taxon>Lactobacillales</taxon>
        <taxon>Lactobacillaceae</taxon>
        <taxon>Lactiplantibacillus</taxon>
    </lineage>
</organism>
<reference evidence="2 3" key="1">
    <citation type="submission" date="2018-11" db="EMBL/GenBank/DDBJ databases">
        <authorList>
            <person name="Wuyts S."/>
        </authorList>
    </citation>
    <scope>NUCLEOTIDE SEQUENCE [LARGE SCALE GENOMIC DNA]</scope>
    <source>
        <strain evidence="2">Lactobacillus mudanjiangensis AMBF249</strain>
    </source>
</reference>
<dbReference type="InterPro" id="IPR014922">
    <property type="entry name" value="YdhG-like"/>
</dbReference>
<dbReference type="EMBL" id="UYIG01000130">
    <property type="protein sequence ID" value="VDG29233.1"/>
    <property type="molecule type" value="Genomic_DNA"/>
</dbReference>
<proteinExistence type="predicted"/>
<dbReference type="SUPFAM" id="SSF159888">
    <property type="entry name" value="YdhG-like"/>
    <property type="match status" value="1"/>
</dbReference>
<evidence type="ECO:0000313" key="3">
    <source>
        <dbReference type="Proteomes" id="UP000289996"/>
    </source>
</evidence>
<dbReference type="Pfam" id="PF08818">
    <property type="entry name" value="DUF1801"/>
    <property type="match status" value="1"/>
</dbReference>
<keyword evidence="3" id="KW-1185">Reference proteome</keyword>
<evidence type="ECO:0000313" key="2">
    <source>
        <dbReference type="EMBL" id="VDG29233.1"/>
    </source>
</evidence>
<protein>
    <recommendedName>
        <fullName evidence="1">YdhG-like domain-containing protein</fullName>
    </recommendedName>
</protein>
<dbReference type="Gene3D" id="3.90.1150.200">
    <property type="match status" value="1"/>
</dbReference>